<dbReference type="PROSITE" id="PS50862">
    <property type="entry name" value="AA_TRNA_LIGASE_II"/>
    <property type="match status" value="1"/>
</dbReference>
<name>A0A0R1VZ48_9LACO</name>
<reference evidence="9 10" key="1">
    <citation type="journal article" date="2015" name="Genome Announc.">
        <title>Expanding the biotechnology potential of lactobacilli through comparative genomics of 213 strains and associated genera.</title>
        <authorList>
            <person name="Sun Z."/>
            <person name="Harris H.M."/>
            <person name="McCann A."/>
            <person name="Guo C."/>
            <person name="Argimon S."/>
            <person name="Zhang W."/>
            <person name="Yang X."/>
            <person name="Jeffery I.B."/>
            <person name="Cooney J.C."/>
            <person name="Kagawa T.F."/>
            <person name="Liu W."/>
            <person name="Song Y."/>
            <person name="Salvetti E."/>
            <person name="Wrobel A."/>
            <person name="Rasinkangas P."/>
            <person name="Parkhill J."/>
            <person name="Rea M.C."/>
            <person name="O'Sullivan O."/>
            <person name="Ritari J."/>
            <person name="Douillard F.P."/>
            <person name="Paul Ross R."/>
            <person name="Yang R."/>
            <person name="Briner A.E."/>
            <person name="Felis G.E."/>
            <person name="de Vos W.M."/>
            <person name="Barrangou R."/>
            <person name="Klaenhammer T.R."/>
            <person name="Caufield P.W."/>
            <person name="Cui Y."/>
            <person name="Zhang H."/>
            <person name="O'Toole P.W."/>
        </authorList>
    </citation>
    <scope>NUCLEOTIDE SEQUENCE [LARGE SCALE GENOMIC DNA]</scope>
    <source>
        <strain evidence="9 10">DSM 17758</strain>
    </source>
</reference>
<dbReference type="Proteomes" id="UP000051315">
    <property type="component" value="Unassembled WGS sequence"/>
</dbReference>
<dbReference type="InterPro" id="IPR045864">
    <property type="entry name" value="aa-tRNA-synth_II/BPL/LPL"/>
</dbReference>
<evidence type="ECO:0000256" key="5">
    <source>
        <dbReference type="ARBA" id="ARBA00022917"/>
    </source>
</evidence>
<dbReference type="InterPro" id="IPR012340">
    <property type="entry name" value="NA-bd_OB-fold"/>
</dbReference>
<comment type="similarity">
    <text evidence="1 7">Belongs to the class-II aminoacyl-tRNA synthetase family.</text>
</comment>
<dbReference type="InterPro" id="IPR004364">
    <property type="entry name" value="Aa-tRNA-synt_II"/>
</dbReference>
<dbReference type="Gene3D" id="3.30.930.10">
    <property type="entry name" value="Bira Bifunctional Protein, Domain 2"/>
    <property type="match status" value="1"/>
</dbReference>
<dbReference type="InterPro" id="IPR002312">
    <property type="entry name" value="Asp/Asn-tRNA-synth_IIb"/>
</dbReference>
<evidence type="ECO:0000256" key="1">
    <source>
        <dbReference type="ARBA" id="ARBA00008226"/>
    </source>
</evidence>
<dbReference type="GO" id="GO:0005737">
    <property type="term" value="C:cytoplasm"/>
    <property type="evidence" value="ECO:0007669"/>
    <property type="project" value="UniProtKB-SubCell"/>
</dbReference>
<comment type="subcellular location">
    <subcellularLocation>
        <location evidence="7">Cytoplasm</location>
    </subcellularLocation>
</comment>
<accession>A0A0R1VZ48</accession>
<dbReference type="OrthoDB" id="9762036at2"/>
<evidence type="ECO:0000256" key="3">
    <source>
        <dbReference type="ARBA" id="ARBA00022741"/>
    </source>
</evidence>
<comment type="caution">
    <text evidence="9">The sequence shown here is derived from an EMBL/GenBank/DDBJ whole genome shotgun (WGS) entry which is preliminary data.</text>
</comment>
<dbReference type="InterPro" id="IPR004522">
    <property type="entry name" value="Asn-tRNA-ligase"/>
</dbReference>
<evidence type="ECO:0000256" key="4">
    <source>
        <dbReference type="ARBA" id="ARBA00022840"/>
    </source>
</evidence>
<dbReference type="Gene3D" id="2.40.50.140">
    <property type="entry name" value="Nucleic acid-binding proteins"/>
    <property type="match status" value="1"/>
</dbReference>
<keyword evidence="3 7" id="KW-0547">Nucleotide-binding</keyword>
<organism evidence="9 10">
    <name type="scientific">Lapidilactobacillus concavus DSM 17758</name>
    <dbReference type="NCBI Taxonomy" id="1423735"/>
    <lineage>
        <taxon>Bacteria</taxon>
        <taxon>Bacillati</taxon>
        <taxon>Bacillota</taxon>
        <taxon>Bacilli</taxon>
        <taxon>Lactobacillales</taxon>
        <taxon>Lactobacillaceae</taxon>
        <taxon>Lapidilactobacillus</taxon>
    </lineage>
</organism>
<dbReference type="PRINTS" id="PR01042">
    <property type="entry name" value="TRNASYNTHASP"/>
</dbReference>
<dbReference type="PANTHER" id="PTHR22594:SF34">
    <property type="entry name" value="ASPARAGINE--TRNA LIGASE, MITOCHONDRIAL-RELATED"/>
    <property type="match status" value="1"/>
</dbReference>
<dbReference type="Pfam" id="PF00152">
    <property type="entry name" value="tRNA-synt_2"/>
    <property type="match status" value="1"/>
</dbReference>
<dbReference type="GO" id="GO:0006421">
    <property type="term" value="P:asparaginyl-tRNA aminoacylation"/>
    <property type="evidence" value="ECO:0007669"/>
    <property type="project" value="UniProtKB-UniRule"/>
</dbReference>
<dbReference type="Pfam" id="PF01336">
    <property type="entry name" value="tRNA_anti-codon"/>
    <property type="match status" value="1"/>
</dbReference>
<dbReference type="SUPFAM" id="SSF55681">
    <property type="entry name" value="Class II aaRS and biotin synthetases"/>
    <property type="match status" value="1"/>
</dbReference>
<keyword evidence="6 7" id="KW-0030">Aminoacyl-tRNA synthetase</keyword>
<dbReference type="EMBL" id="AZFX01000036">
    <property type="protein sequence ID" value="KRM10674.1"/>
    <property type="molecule type" value="Genomic_DNA"/>
</dbReference>
<dbReference type="PATRIC" id="fig|1423735.3.peg.1325"/>
<keyword evidence="4 7" id="KW-0067">ATP-binding</keyword>
<keyword evidence="5 7" id="KW-0648">Protein biosynthesis</keyword>
<dbReference type="GO" id="GO:0140096">
    <property type="term" value="F:catalytic activity, acting on a protein"/>
    <property type="evidence" value="ECO:0007669"/>
    <property type="project" value="UniProtKB-ARBA"/>
</dbReference>
<dbReference type="HAMAP" id="MF_00534">
    <property type="entry name" value="Asn_tRNA_synth"/>
    <property type="match status" value="1"/>
</dbReference>
<dbReference type="GO" id="GO:0003676">
    <property type="term" value="F:nucleic acid binding"/>
    <property type="evidence" value="ECO:0007669"/>
    <property type="project" value="InterPro"/>
</dbReference>
<keyword evidence="2 7" id="KW-0436">Ligase</keyword>
<dbReference type="NCBIfam" id="NF003037">
    <property type="entry name" value="PRK03932.1"/>
    <property type="match status" value="1"/>
</dbReference>
<dbReference type="NCBIfam" id="TIGR00457">
    <property type="entry name" value="asnS"/>
    <property type="match status" value="1"/>
</dbReference>
<dbReference type="SUPFAM" id="SSF50249">
    <property type="entry name" value="Nucleic acid-binding proteins"/>
    <property type="match status" value="1"/>
</dbReference>
<sequence length="432" mass="49862">MVQKIRIIDAKDHVDEEVKIGVWLTDKRSSGKISFLQLRDGSAFFQGVVVKSQVSEEVFELAKSLHQESSFYVTGVIHRDDRSHFGYEIEVSNLELVGESEGYPITPKEHGIDFLLDERHLWLRSKRPFAIMQIRNEMIRATYEFFNQEGFIKIDPPILTGSAPEGTTELFHIEYFDSDAYLSQSGQLYMEAGAQAFGKVFSFGPTFRAEKSKTRRHLTEFWMIEPEMAFTTQEESLQVQERYIAYLVQSVIDNCAYPLQLLGRDIETLKKYTKLPYPRISYDDAIKMLQDHGTDIQWGADFGAPDETYISDQFEQPVFVLNYPIAIKPFYMKPHPTRDDVYLCADLLAPEGYGEIIGGSERETDFDALEARTKAAGLNEKDYEWYLDLRRFGSTPHSGFGLGFERAITWICHLDHLREAIPFPRMINRIYP</sequence>
<evidence type="ECO:0000313" key="9">
    <source>
        <dbReference type="EMBL" id="KRM10674.1"/>
    </source>
</evidence>
<protein>
    <recommendedName>
        <fullName evidence="7">Asparagine--tRNA ligase</fullName>
        <ecNumber evidence="7">6.1.1.22</ecNumber>
    </recommendedName>
    <alternativeName>
        <fullName evidence="7">Asparaginyl-tRNA synthetase</fullName>
        <shortName evidence="7">AsnRS</shortName>
    </alternativeName>
</protein>
<proteinExistence type="inferred from homology"/>
<evidence type="ECO:0000259" key="8">
    <source>
        <dbReference type="PROSITE" id="PS50862"/>
    </source>
</evidence>
<keyword evidence="7" id="KW-0963">Cytoplasm</keyword>
<dbReference type="STRING" id="1423735.FC15_GL001279"/>
<dbReference type="EC" id="6.1.1.22" evidence="7"/>
<evidence type="ECO:0000256" key="7">
    <source>
        <dbReference type="HAMAP-Rule" id="MF_00534"/>
    </source>
</evidence>
<dbReference type="PANTHER" id="PTHR22594">
    <property type="entry name" value="ASPARTYL/LYSYL-TRNA SYNTHETASE"/>
    <property type="match status" value="1"/>
</dbReference>
<gene>
    <name evidence="7" type="primary">asnS</name>
    <name evidence="9" type="ORF">FC15_GL001279</name>
</gene>
<dbReference type="RefSeq" id="WP_057824017.1">
    <property type="nucleotide sequence ID" value="NZ_AZFX01000036.1"/>
</dbReference>
<dbReference type="InterPro" id="IPR004365">
    <property type="entry name" value="NA-bd_OB_tRNA"/>
</dbReference>
<dbReference type="CDD" id="cd00776">
    <property type="entry name" value="AsxRS_core"/>
    <property type="match status" value="1"/>
</dbReference>
<comment type="subunit">
    <text evidence="7">Homodimer.</text>
</comment>
<feature type="domain" description="Aminoacyl-transfer RNA synthetases class-II family profile" evidence="8">
    <location>
        <begin position="134"/>
        <end position="422"/>
    </location>
</feature>
<dbReference type="CDD" id="cd04323">
    <property type="entry name" value="AsnRS_cyto_like_N"/>
    <property type="match status" value="1"/>
</dbReference>
<evidence type="ECO:0000256" key="2">
    <source>
        <dbReference type="ARBA" id="ARBA00022598"/>
    </source>
</evidence>
<keyword evidence="10" id="KW-1185">Reference proteome</keyword>
<evidence type="ECO:0000256" key="6">
    <source>
        <dbReference type="ARBA" id="ARBA00023146"/>
    </source>
</evidence>
<dbReference type="AlphaFoldDB" id="A0A0R1VZ48"/>
<dbReference type="InterPro" id="IPR006195">
    <property type="entry name" value="aa-tRNA-synth_II"/>
</dbReference>
<comment type="catalytic activity">
    <reaction evidence="7">
        <text>tRNA(Asn) + L-asparagine + ATP = L-asparaginyl-tRNA(Asn) + AMP + diphosphate + H(+)</text>
        <dbReference type="Rhea" id="RHEA:11180"/>
        <dbReference type="Rhea" id="RHEA-COMP:9659"/>
        <dbReference type="Rhea" id="RHEA-COMP:9674"/>
        <dbReference type="ChEBI" id="CHEBI:15378"/>
        <dbReference type="ChEBI" id="CHEBI:30616"/>
        <dbReference type="ChEBI" id="CHEBI:33019"/>
        <dbReference type="ChEBI" id="CHEBI:58048"/>
        <dbReference type="ChEBI" id="CHEBI:78442"/>
        <dbReference type="ChEBI" id="CHEBI:78515"/>
        <dbReference type="ChEBI" id="CHEBI:456215"/>
        <dbReference type="EC" id="6.1.1.22"/>
    </reaction>
</comment>
<dbReference type="GO" id="GO:0005524">
    <property type="term" value="F:ATP binding"/>
    <property type="evidence" value="ECO:0007669"/>
    <property type="project" value="UniProtKB-UniRule"/>
</dbReference>
<dbReference type="GO" id="GO:0016740">
    <property type="term" value="F:transferase activity"/>
    <property type="evidence" value="ECO:0007669"/>
    <property type="project" value="UniProtKB-ARBA"/>
</dbReference>
<dbReference type="GO" id="GO:0004816">
    <property type="term" value="F:asparagine-tRNA ligase activity"/>
    <property type="evidence" value="ECO:0007669"/>
    <property type="project" value="UniProtKB-UniRule"/>
</dbReference>
<evidence type="ECO:0000313" key="10">
    <source>
        <dbReference type="Proteomes" id="UP000051315"/>
    </source>
</evidence>